<keyword evidence="2" id="KW-0460">Magnesium</keyword>
<dbReference type="Gene3D" id="1.50.10.130">
    <property type="entry name" value="Terpene synthase, N-terminal domain"/>
    <property type="match status" value="1"/>
</dbReference>
<dbReference type="InterPro" id="IPR036965">
    <property type="entry name" value="Terpene_synth_N_sf"/>
</dbReference>
<dbReference type="InterPro" id="IPR008930">
    <property type="entry name" value="Terpenoid_cyclase/PrenylTrfase"/>
</dbReference>
<evidence type="ECO:0000313" key="6">
    <source>
        <dbReference type="Proteomes" id="UP001604277"/>
    </source>
</evidence>
<accession>A0ABD1S5Y5</accession>
<dbReference type="SUPFAM" id="SSF48239">
    <property type="entry name" value="Terpenoid cyclases/Protein prenyltransferases"/>
    <property type="match status" value="1"/>
</dbReference>
<evidence type="ECO:0000256" key="1">
    <source>
        <dbReference type="ARBA" id="ARBA00001946"/>
    </source>
</evidence>
<dbReference type="PANTHER" id="PTHR31225:SF0">
    <property type="entry name" value="S-(+)-LINALOOL SYNTHASE, CHLOROPLASTIC"/>
    <property type="match status" value="1"/>
</dbReference>
<keyword evidence="3" id="KW-0456">Lyase</keyword>
<dbReference type="AlphaFoldDB" id="A0ABD1S5Y5"/>
<dbReference type="PANTHER" id="PTHR31225">
    <property type="entry name" value="OS04G0344100 PROTEIN-RELATED"/>
    <property type="match status" value="1"/>
</dbReference>
<evidence type="ECO:0000256" key="3">
    <source>
        <dbReference type="ARBA" id="ARBA00023239"/>
    </source>
</evidence>
<dbReference type="EMBL" id="JBFOLJ010000011">
    <property type="protein sequence ID" value="KAL2495293.1"/>
    <property type="molecule type" value="Genomic_DNA"/>
</dbReference>
<organism evidence="5 6">
    <name type="scientific">Forsythia ovata</name>
    <dbReference type="NCBI Taxonomy" id="205694"/>
    <lineage>
        <taxon>Eukaryota</taxon>
        <taxon>Viridiplantae</taxon>
        <taxon>Streptophyta</taxon>
        <taxon>Embryophyta</taxon>
        <taxon>Tracheophyta</taxon>
        <taxon>Spermatophyta</taxon>
        <taxon>Magnoliopsida</taxon>
        <taxon>eudicotyledons</taxon>
        <taxon>Gunneridae</taxon>
        <taxon>Pentapetalae</taxon>
        <taxon>asterids</taxon>
        <taxon>lamiids</taxon>
        <taxon>Lamiales</taxon>
        <taxon>Oleaceae</taxon>
        <taxon>Forsythieae</taxon>
        <taxon>Forsythia</taxon>
    </lineage>
</organism>
<reference evidence="6" key="1">
    <citation type="submission" date="2024-07" db="EMBL/GenBank/DDBJ databases">
        <title>Two chromosome-level genome assemblies of Korean endemic species Abeliophyllum distichum and Forsythia ovata (Oleaceae).</title>
        <authorList>
            <person name="Jang H."/>
        </authorList>
    </citation>
    <scope>NUCLEOTIDE SEQUENCE [LARGE SCALE GENOMIC DNA]</scope>
</reference>
<dbReference type="Proteomes" id="UP001604277">
    <property type="component" value="Unassembled WGS sequence"/>
</dbReference>
<dbReference type="Pfam" id="PF01397">
    <property type="entry name" value="Terpene_synth"/>
    <property type="match status" value="1"/>
</dbReference>
<keyword evidence="6" id="KW-1185">Reference proteome</keyword>
<gene>
    <name evidence="5" type="ORF">Fot_39050</name>
</gene>
<name>A0ABD1S5Y5_9LAMI</name>
<dbReference type="GO" id="GO:0016829">
    <property type="term" value="F:lyase activity"/>
    <property type="evidence" value="ECO:0007669"/>
    <property type="project" value="UniProtKB-KW"/>
</dbReference>
<dbReference type="InterPro" id="IPR050148">
    <property type="entry name" value="Terpene_synthase-like"/>
</dbReference>
<evidence type="ECO:0000259" key="4">
    <source>
        <dbReference type="Pfam" id="PF01397"/>
    </source>
</evidence>
<comment type="caution">
    <text evidence="5">The sequence shown here is derived from an EMBL/GenBank/DDBJ whole genome shotgun (WGS) entry which is preliminary data.</text>
</comment>
<proteinExistence type="predicted"/>
<sequence>MANFIFSKIPIFKIDEEEDNDGNATSSLQLLISDAEPALVVTAPLVSEIAMENSSPSTYCGPCTRFSEEEIEEGDIEYEQKLEDVRELLNSEELQNKIESLMLVDAIQRLGVDYHFQEEIEAVLWRHYMAATTCVDGYSYYTLHYLSLFFRLMRQQGFCIPAG</sequence>
<evidence type="ECO:0000313" key="5">
    <source>
        <dbReference type="EMBL" id="KAL2495293.1"/>
    </source>
</evidence>
<evidence type="ECO:0000256" key="2">
    <source>
        <dbReference type="ARBA" id="ARBA00022842"/>
    </source>
</evidence>
<feature type="domain" description="Terpene synthase N-terminal" evidence="4">
    <location>
        <begin position="76"/>
        <end position="161"/>
    </location>
</feature>
<dbReference type="InterPro" id="IPR001906">
    <property type="entry name" value="Terpene_synth_N"/>
</dbReference>
<protein>
    <submittedName>
        <fullName evidence="5">Plastid terpene synthase</fullName>
    </submittedName>
</protein>
<comment type="cofactor">
    <cofactor evidence="1">
        <name>Mg(2+)</name>
        <dbReference type="ChEBI" id="CHEBI:18420"/>
    </cofactor>
</comment>